<reference evidence="2 3" key="1">
    <citation type="submission" date="2016-10" db="EMBL/GenBank/DDBJ databases">
        <authorList>
            <person name="de Groot N.N."/>
        </authorList>
    </citation>
    <scope>NUCLEOTIDE SEQUENCE [LARGE SCALE GENOMIC DNA]</scope>
    <source>
        <strain evidence="2 3">DSM 25927</strain>
    </source>
</reference>
<name>A0A1H9F1T1_9GAMM</name>
<sequence length="75" mass="8014">MLRALIYALGILHLGPGLAFAILAFGCGGVRPALGPLCGHQQIHSFIWLTLGGWLLMTAGLLLYLRFKRGPGNKA</sequence>
<dbReference type="PROSITE" id="PS51257">
    <property type="entry name" value="PROKAR_LIPOPROTEIN"/>
    <property type="match status" value="1"/>
</dbReference>
<dbReference type="STRING" id="489703.SAMN04488038_105225"/>
<organism evidence="2 3">
    <name type="scientific">Solimonas aquatica</name>
    <dbReference type="NCBI Taxonomy" id="489703"/>
    <lineage>
        <taxon>Bacteria</taxon>
        <taxon>Pseudomonadati</taxon>
        <taxon>Pseudomonadota</taxon>
        <taxon>Gammaproteobacteria</taxon>
        <taxon>Nevskiales</taxon>
        <taxon>Nevskiaceae</taxon>
        <taxon>Solimonas</taxon>
    </lineage>
</organism>
<gene>
    <name evidence="2" type="ORF">SAMN04488038_105225</name>
</gene>
<keyword evidence="1" id="KW-0472">Membrane</keyword>
<keyword evidence="1" id="KW-1133">Transmembrane helix</keyword>
<protein>
    <submittedName>
        <fullName evidence="2">Uncharacterized protein</fullName>
    </submittedName>
</protein>
<dbReference type="Proteomes" id="UP000199233">
    <property type="component" value="Unassembled WGS sequence"/>
</dbReference>
<dbReference type="RefSeq" id="WP_093284371.1">
    <property type="nucleotide sequence ID" value="NZ_FOFS01000005.1"/>
</dbReference>
<accession>A0A1H9F1T1</accession>
<keyword evidence="1" id="KW-0812">Transmembrane</keyword>
<evidence type="ECO:0000313" key="2">
    <source>
        <dbReference type="EMBL" id="SEQ31847.1"/>
    </source>
</evidence>
<evidence type="ECO:0000313" key="3">
    <source>
        <dbReference type="Proteomes" id="UP000199233"/>
    </source>
</evidence>
<dbReference type="EMBL" id="FOFS01000005">
    <property type="protein sequence ID" value="SEQ31847.1"/>
    <property type="molecule type" value="Genomic_DNA"/>
</dbReference>
<dbReference type="AlphaFoldDB" id="A0A1H9F1T1"/>
<feature type="transmembrane region" description="Helical" evidence="1">
    <location>
        <begin position="45"/>
        <end position="65"/>
    </location>
</feature>
<dbReference type="OrthoDB" id="9157487at2"/>
<proteinExistence type="predicted"/>
<evidence type="ECO:0000256" key="1">
    <source>
        <dbReference type="SAM" id="Phobius"/>
    </source>
</evidence>
<keyword evidence="3" id="KW-1185">Reference proteome</keyword>